<dbReference type="InParanoid" id="E5A8K1"/>
<name>E5A8K1_LEPMJ</name>
<evidence type="ECO:0000313" key="2">
    <source>
        <dbReference type="Proteomes" id="UP000002668"/>
    </source>
</evidence>
<dbReference type="EMBL" id="FP929137">
    <property type="protein sequence ID" value="CBX99946.1"/>
    <property type="molecule type" value="Genomic_DNA"/>
</dbReference>
<dbReference type="VEuPathDB" id="FungiDB:LEMA_uP075350.1"/>
<accession>E5A8K1</accession>
<proteinExistence type="predicted"/>
<reference evidence="2" key="1">
    <citation type="journal article" date="2011" name="Nat. Commun.">
        <title>Effector diversification within compartments of the Leptosphaeria maculans genome affected by Repeat-Induced Point mutations.</title>
        <authorList>
            <person name="Rouxel T."/>
            <person name="Grandaubert J."/>
            <person name="Hane J.K."/>
            <person name="Hoede C."/>
            <person name="van de Wouw A.P."/>
            <person name="Couloux A."/>
            <person name="Dominguez V."/>
            <person name="Anthouard V."/>
            <person name="Bally P."/>
            <person name="Bourras S."/>
            <person name="Cozijnsen A.J."/>
            <person name="Ciuffetti L.M."/>
            <person name="Degrave A."/>
            <person name="Dilmaghani A."/>
            <person name="Duret L."/>
            <person name="Fudal I."/>
            <person name="Goodwin S.B."/>
            <person name="Gout L."/>
            <person name="Glaser N."/>
            <person name="Linglin J."/>
            <person name="Kema G.H.J."/>
            <person name="Lapalu N."/>
            <person name="Lawrence C.B."/>
            <person name="May K."/>
            <person name="Meyer M."/>
            <person name="Ollivier B."/>
            <person name="Poulain J."/>
            <person name="Schoch C.L."/>
            <person name="Simon A."/>
            <person name="Spatafora J.W."/>
            <person name="Stachowiak A."/>
            <person name="Turgeon B.G."/>
            <person name="Tyler B.M."/>
            <person name="Vincent D."/>
            <person name="Weissenbach J."/>
            <person name="Amselem J."/>
            <person name="Quesneville H."/>
            <person name="Oliver R.P."/>
            <person name="Wincker P."/>
            <person name="Balesdent M.-H."/>
            <person name="Howlett B.J."/>
        </authorList>
    </citation>
    <scope>NUCLEOTIDE SEQUENCE [LARGE SCALE GENOMIC DNA]</scope>
    <source>
        <strain evidence="2">JN3 / isolate v23.1.3 / race Av1-4-5-6-7-8</strain>
    </source>
</reference>
<sequence length="33" mass="3989">MVWEMKASRNCTIHRFQRWFMVSTFNLCASPLP</sequence>
<evidence type="ECO:0000313" key="1">
    <source>
        <dbReference type="EMBL" id="CBX99946.1"/>
    </source>
</evidence>
<dbReference type="Proteomes" id="UP000002668">
    <property type="component" value="Genome"/>
</dbReference>
<dbReference type="HOGENOM" id="CLU_3384935_0_0_1"/>
<dbReference type="AlphaFoldDB" id="E5A8K1"/>
<keyword evidence="2" id="KW-1185">Reference proteome</keyword>
<protein>
    <submittedName>
        <fullName evidence="1">Predicted protein</fullName>
    </submittedName>
</protein>
<organism evidence="2">
    <name type="scientific">Leptosphaeria maculans (strain JN3 / isolate v23.1.3 / race Av1-4-5-6-7-8)</name>
    <name type="common">Blackleg fungus</name>
    <name type="synonym">Phoma lingam</name>
    <dbReference type="NCBI Taxonomy" id="985895"/>
    <lineage>
        <taxon>Eukaryota</taxon>
        <taxon>Fungi</taxon>
        <taxon>Dikarya</taxon>
        <taxon>Ascomycota</taxon>
        <taxon>Pezizomycotina</taxon>
        <taxon>Dothideomycetes</taxon>
        <taxon>Pleosporomycetidae</taxon>
        <taxon>Pleosporales</taxon>
        <taxon>Pleosporineae</taxon>
        <taxon>Leptosphaeriaceae</taxon>
        <taxon>Plenodomus</taxon>
        <taxon>Plenodomus lingam/Leptosphaeria maculans species complex</taxon>
    </lineage>
</organism>
<gene>
    <name evidence="1" type="ORF">LEMA_uP075350.1</name>
</gene>